<evidence type="ECO:0000256" key="1">
    <source>
        <dbReference type="ARBA" id="ARBA00005176"/>
    </source>
</evidence>
<dbReference type="Gene3D" id="3.40.309.10">
    <property type="entry name" value="Aldehyde Dehydrogenase, Chain A, domain 2"/>
    <property type="match status" value="1"/>
</dbReference>
<evidence type="ECO:0000313" key="9">
    <source>
        <dbReference type="EMBL" id="CAE0049906.1"/>
    </source>
</evidence>
<evidence type="ECO:0000256" key="3">
    <source>
        <dbReference type="ARBA" id="ARBA00023002"/>
    </source>
</evidence>
<evidence type="ECO:0000256" key="5">
    <source>
        <dbReference type="RuleBase" id="RU003345"/>
    </source>
</evidence>
<dbReference type="CDD" id="cd07103">
    <property type="entry name" value="ALDH_F5_SSADH_GabD"/>
    <property type="match status" value="1"/>
</dbReference>
<dbReference type="FunFam" id="3.40.605.10:FF:000005">
    <property type="entry name" value="Succinate-semialdehyde dehydrogenase I"/>
    <property type="match status" value="1"/>
</dbReference>
<dbReference type="Pfam" id="PF00171">
    <property type="entry name" value="Aldedh"/>
    <property type="match status" value="1"/>
</dbReference>
<dbReference type="GO" id="GO:0004777">
    <property type="term" value="F:succinate-semialdehyde dehydrogenase (NAD+) activity"/>
    <property type="evidence" value="ECO:0007669"/>
    <property type="project" value="TreeGrafter"/>
</dbReference>
<sequence length="525" mass="55805">MAFLAGVGVRWLASGRVSRNTLARMVTSTAGLVEPRAEGFPRHLLKDPSLLKTDNFAGGEFVSGDSGSFAVFNPATNEELARVSSFGKEETRKAIEAASLSFVSWKKSTPSSRSDVLRKWYEAIINNADDLSAIMTLEQGKPLAEALGEVRYGASYVDWFSGEAVRSSGGYMDLDNRRAIVMRQPVGVCAAITPWNFPLAMITRKAAAAIAAGCTFVVKPAEATPLTALALAELARRAGIPAGVFNVICGSNPKEIGLELSTNPSVKKITFTGSTNVGKILLEQSASTVKRACMELGGLAPLIVLEDADLKKAAAQTVSNKMRNQGQTCISANRIFVHKSVADRFVSELEEIMKPMKVGNGVDPGVVVGPLINAAAVEKVKSHVEDAVSKGAEIVLGGKHLTELGENFYAPTILKNVSMDSLFCCEETFGPVLAVIPFESEDQVIERANDTDFGLASYVFTESLSKAMRIGEALESGMVGINSTALSDARAPFGGIKQSGMGTEGGPTGIHEYQNLKYVCFAADS</sequence>
<accession>A0A7S2ZSE0</accession>
<dbReference type="InterPro" id="IPR015590">
    <property type="entry name" value="Aldehyde_DH_dom"/>
</dbReference>
<dbReference type="InterPro" id="IPR016161">
    <property type="entry name" value="Ald_DH/histidinol_DH"/>
</dbReference>
<dbReference type="PANTHER" id="PTHR43353:SF5">
    <property type="entry name" value="SUCCINATE-SEMIALDEHYDE DEHYDROGENASE, MITOCHONDRIAL"/>
    <property type="match status" value="1"/>
</dbReference>
<dbReference type="PANTHER" id="PTHR43353">
    <property type="entry name" value="SUCCINATE-SEMIALDEHYDE DEHYDROGENASE, MITOCHONDRIAL"/>
    <property type="match status" value="1"/>
</dbReference>
<dbReference type="InterPro" id="IPR050740">
    <property type="entry name" value="Aldehyde_DH_Superfamily"/>
</dbReference>
<dbReference type="Gene3D" id="3.40.605.10">
    <property type="entry name" value="Aldehyde Dehydrogenase, Chain A, domain 1"/>
    <property type="match status" value="1"/>
</dbReference>
<dbReference type="SUPFAM" id="SSF53720">
    <property type="entry name" value="ALDH-like"/>
    <property type="match status" value="1"/>
</dbReference>
<dbReference type="InterPro" id="IPR016163">
    <property type="entry name" value="Ald_DH_C"/>
</dbReference>
<comment type="pathway">
    <text evidence="1">Amino-acid degradation; 4-aminobutanoate degradation.</text>
</comment>
<dbReference type="EMBL" id="HBHW01023362">
    <property type="protein sequence ID" value="CAE0049917.1"/>
    <property type="molecule type" value="Transcribed_RNA"/>
</dbReference>
<evidence type="ECO:0000256" key="2">
    <source>
        <dbReference type="ARBA" id="ARBA00009986"/>
    </source>
</evidence>
<dbReference type="EMBL" id="HBHW01023359">
    <property type="protein sequence ID" value="CAE0049914.1"/>
    <property type="molecule type" value="Transcribed_RNA"/>
</dbReference>
<evidence type="ECO:0000313" key="14">
    <source>
        <dbReference type="EMBL" id="CAE0049917.1"/>
    </source>
</evidence>
<evidence type="ECO:0000313" key="12">
    <source>
        <dbReference type="EMBL" id="CAE0049911.1"/>
    </source>
</evidence>
<keyword evidence="3 5" id="KW-0560">Oxidoreductase</keyword>
<evidence type="ECO:0000313" key="10">
    <source>
        <dbReference type="EMBL" id="CAE0049907.1"/>
    </source>
</evidence>
<comment type="similarity">
    <text evidence="2 5">Belongs to the aldehyde dehydrogenase family.</text>
</comment>
<dbReference type="FunFam" id="3.40.309.10:FF:000004">
    <property type="entry name" value="Succinate-semialdehyde dehydrogenase I"/>
    <property type="match status" value="1"/>
</dbReference>
<dbReference type="AlphaFoldDB" id="A0A7S2ZSE0"/>
<evidence type="ECO:0000313" key="11">
    <source>
        <dbReference type="EMBL" id="CAE0049908.1"/>
    </source>
</evidence>
<dbReference type="EMBL" id="HBHW01023351">
    <property type="protein sequence ID" value="CAE0049906.1"/>
    <property type="molecule type" value="Transcribed_RNA"/>
</dbReference>
<organism evidence="11">
    <name type="scientific">Rhodosorus marinus</name>
    <dbReference type="NCBI Taxonomy" id="101924"/>
    <lineage>
        <taxon>Eukaryota</taxon>
        <taxon>Rhodophyta</taxon>
        <taxon>Stylonematophyceae</taxon>
        <taxon>Stylonematales</taxon>
        <taxon>Stylonemataceae</taxon>
        <taxon>Rhodosorus</taxon>
    </lineage>
</organism>
<feature type="domain" description="Aldehyde dehydrogenase" evidence="6">
    <location>
        <begin position="61"/>
        <end position="519"/>
    </location>
</feature>
<reference evidence="11" key="1">
    <citation type="submission" date="2021-01" db="EMBL/GenBank/DDBJ databases">
        <authorList>
            <person name="Corre E."/>
            <person name="Pelletier E."/>
            <person name="Niang G."/>
            <person name="Scheremetjew M."/>
            <person name="Finn R."/>
            <person name="Kale V."/>
            <person name="Holt S."/>
            <person name="Cochrane G."/>
            <person name="Meng A."/>
            <person name="Brown T."/>
            <person name="Cohen L."/>
        </authorList>
    </citation>
    <scope>NUCLEOTIDE SEQUENCE</scope>
    <source>
        <strain evidence="11">CCMP 769</strain>
    </source>
</reference>
<dbReference type="InterPro" id="IPR016162">
    <property type="entry name" value="Ald_DH_N"/>
</dbReference>
<dbReference type="PROSITE" id="PS00687">
    <property type="entry name" value="ALDEHYDE_DEHYDR_GLU"/>
    <property type="match status" value="1"/>
</dbReference>
<evidence type="ECO:0000256" key="4">
    <source>
        <dbReference type="PROSITE-ProRule" id="PRU10007"/>
    </source>
</evidence>
<feature type="active site" evidence="4">
    <location>
        <position position="295"/>
    </location>
</feature>
<gene>
    <name evidence="7" type="ORF">RMAR00112_LOCUS17900</name>
    <name evidence="8" type="ORF">RMAR00112_LOCUS17901</name>
    <name evidence="9" type="ORF">RMAR00112_LOCUS17905</name>
    <name evidence="10" type="ORF">RMAR00112_LOCUS17906</name>
    <name evidence="11" type="ORF">RMAR00112_LOCUS17907</name>
    <name evidence="12" type="ORF">RMAR00112_LOCUS17910</name>
    <name evidence="13" type="ORF">RMAR00112_LOCUS17913</name>
    <name evidence="14" type="ORF">RMAR00112_LOCUS17916</name>
</gene>
<dbReference type="InterPro" id="IPR029510">
    <property type="entry name" value="Ald_DH_CS_GLU"/>
</dbReference>
<dbReference type="EMBL" id="HBHW01023347">
    <property type="protein sequence ID" value="CAE0049902.1"/>
    <property type="molecule type" value="Transcribed_RNA"/>
</dbReference>
<dbReference type="EMBL" id="HBHW01023346">
    <property type="protein sequence ID" value="CAE0049901.1"/>
    <property type="molecule type" value="Transcribed_RNA"/>
</dbReference>
<dbReference type="EMBL" id="HBHW01023356">
    <property type="protein sequence ID" value="CAE0049911.1"/>
    <property type="molecule type" value="Transcribed_RNA"/>
</dbReference>
<evidence type="ECO:0000313" key="8">
    <source>
        <dbReference type="EMBL" id="CAE0049902.1"/>
    </source>
</evidence>
<proteinExistence type="inferred from homology"/>
<protein>
    <recommendedName>
        <fullName evidence="6">Aldehyde dehydrogenase domain-containing protein</fullName>
    </recommendedName>
</protein>
<name>A0A7S2ZSE0_9RHOD</name>
<evidence type="ECO:0000259" key="6">
    <source>
        <dbReference type="Pfam" id="PF00171"/>
    </source>
</evidence>
<dbReference type="GO" id="GO:0009450">
    <property type="term" value="P:gamma-aminobutyric acid catabolic process"/>
    <property type="evidence" value="ECO:0007669"/>
    <property type="project" value="TreeGrafter"/>
</dbReference>
<evidence type="ECO:0000313" key="13">
    <source>
        <dbReference type="EMBL" id="CAE0049914.1"/>
    </source>
</evidence>
<evidence type="ECO:0000313" key="7">
    <source>
        <dbReference type="EMBL" id="CAE0049901.1"/>
    </source>
</evidence>
<dbReference type="EMBL" id="HBHW01023352">
    <property type="protein sequence ID" value="CAE0049907.1"/>
    <property type="molecule type" value="Transcribed_RNA"/>
</dbReference>
<dbReference type="EMBL" id="HBHW01023353">
    <property type="protein sequence ID" value="CAE0049908.1"/>
    <property type="molecule type" value="Transcribed_RNA"/>
</dbReference>